<dbReference type="GeneID" id="17322175"/>
<evidence type="ECO:0000256" key="6">
    <source>
        <dbReference type="ARBA" id="ARBA00047806"/>
    </source>
</evidence>
<dbReference type="GO" id="GO:0034599">
    <property type="term" value="P:cellular response to oxidative stress"/>
    <property type="evidence" value="ECO:0007669"/>
    <property type="project" value="TreeGrafter"/>
</dbReference>
<dbReference type="PANTHER" id="PTHR42799">
    <property type="entry name" value="MITOCHONDRIAL PEPTIDE METHIONINE SULFOXIDE REDUCTASE"/>
    <property type="match status" value="1"/>
</dbReference>
<dbReference type="AlphaFoldDB" id="R7QA15"/>
<dbReference type="Pfam" id="PF01625">
    <property type="entry name" value="PMSR"/>
    <property type="match status" value="1"/>
</dbReference>
<dbReference type="OMA" id="TEKMFWR"/>
<dbReference type="PANTHER" id="PTHR42799:SF2">
    <property type="entry name" value="MITOCHONDRIAL PEPTIDE METHIONINE SULFOXIDE REDUCTASE"/>
    <property type="match status" value="1"/>
</dbReference>
<protein>
    <recommendedName>
        <fullName evidence="2">peptide-methionine (S)-S-oxide reductase</fullName>
        <ecNumber evidence="2">1.8.4.11</ecNumber>
    </recommendedName>
    <alternativeName>
        <fullName evidence="5">Peptide-methionine (S)-S-oxide reductase</fullName>
    </alternativeName>
    <alternativeName>
        <fullName evidence="4">Protein-methionine-S-oxide reductase</fullName>
    </alternativeName>
</protein>
<proteinExistence type="inferred from homology"/>
<feature type="domain" description="Peptide methionine sulphoxide reductase MsrA" evidence="8">
    <location>
        <begin position="47"/>
        <end position="200"/>
    </location>
</feature>
<evidence type="ECO:0000313" key="9">
    <source>
        <dbReference type="EMBL" id="CDF34608.1"/>
    </source>
</evidence>
<dbReference type="PhylomeDB" id="R7QA15"/>
<evidence type="ECO:0000256" key="4">
    <source>
        <dbReference type="ARBA" id="ARBA00030273"/>
    </source>
</evidence>
<dbReference type="GO" id="GO:0008113">
    <property type="term" value="F:peptide-methionine (S)-S-oxide reductase activity"/>
    <property type="evidence" value="ECO:0007669"/>
    <property type="project" value="UniProtKB-EC"/>
</dbReference>
<dbReference type="EMBL" id="HG001703">
    <property type="protein sequence ID" value="CDF34608.1"/>
    <property type="molecule type" value="Genomic_DNA"/>
</dbReference>
<keyword evidence="10" id="KW-1185">Reference proteome</keyword>
<dbReference type="GO" id="GO:0005737">
    <property type="term" value="C:cytoplasm"/>
    <property type="evidence" value="ECO:0007669"/>
    <property type="project" value="TreeGrafter"/>
</dbReference>
<evidence type="ECO:0000313" key="10">
    <source>
        <dbReference type="Proteomes" id="UP000012073"/>
    </source>
</evidence>
<evidence type="ECO:0000256" key="5">
    <source>
        <dbReference type="ARBA" id="ARBA00030643"/>
    </source>
</evidence>
<comment type="catalytic activity">
    <reaction evidence="6">
        <text>L-methionyl-[protein] + [thioredoxin]-disulfide + H2O = L-methionyl-(S)-S-oxide-[protein] + [thioredoxin]-dithiol</text>
        <dbReference type="Rhea" id="RHEA:14217"/>
        <dbReference type="Rhea" id="RHEA-COMP:10698"/>
        <dbReference type="Rhea" id="RHEA-COMP:10700"/>
        <dbReference type="Rhea" id="RHEA-COMP:12313"/>
        <dbReference type="Rhea" id="RHEA-COMP:12315"/>
        <dbReference type="ChEBI" id="CHEBI:15377"/>
        <dbReference type="ChEBI" id="CHEBI:16044"/>
        <dbReference type="ChEBI" id="CHEBI:29950"/>
        <dbReference type="ChEBI" id="CHEBI:44120"/>
        <dbReference type="ChEBI" id="CHEBI:50058"/>
        <dbReference type="EC" id="1.8.4.11"/>
    </reaction>
</comment>
<dbReference type="NCBIfam" id="TIGR00401">
    <property type="entry name" value="msrA"/>
    <property type="match status" value="1"/>
</dbReference>
<dbReference type="RefSeq" id="XP_005714427.1">
    <property type="nucleotide sequence ID" value="XM_005714370.1"/>
</dbReference>
<sequence>MVFILDWLFPRAGRPQRDGPIAPPEKHVVLGTSPAQPEGGWKPPLEQAIFGLGCFWGAERKFWTAPGVHTTSVGYAGGMVPNPRYRPVCSGRTGHAEVVNVVFDQSKTSFEDMLDIFWDAHDPTTKNRQGNDVGSQYRSAIFYYNDAQRKLAEQTRDHFNDLLKEAGRNACTTEIKPAGKYYFAEEYHQQYLHKNPTGYCGLGGTGLYRPLKKAASE</sequence>
<comment type="catalytic activity">
    <reaction evidence="7">
        <text>[thioredoxin]-disulfide + L-methionine + H2O = L-methionine (S)-S-oxide + [thioredoxin]-dithiol</text>
        <dbReference type="Rhea" id="RHEA:19993"/>
        <dbReference type="Rhea" id="RHEA-COMP:10698"/>
        <dbReference type="Rhea" id="RHEA-COMP:10700"/>
        <dbReference type="ChEBI" id="CHEBI:15377"/>
        <dbReference type="ChEBI" id="CHEBI:29950"/>
        <dbReference type="ChEBI" id="CHEBI:50058"/>
        <dbReference type="ChEBI" id="CHEBI:57844"/>
        <dbReference type="ChEBI" id="CHEBI:58772"/>
        <dbReference type="EC" id="1.8.4.11"/>
    </reaction>
</comment>
<dbReference type="Gramene" id="CDF34608">
    <property type="protein sequence ID" value="CDF34608"/>
    <property type="gene ID" value="CHC_T00003259001"/>
</dbReference>
<evidence type="ECO:0000256" key="2">
    <source>
        <dbReference type="ARBA" id="ARBA00012502"/>
    </source>
</evidence>
<name>R7QA15_CHOCR</name>
<accession>R7QA15</accession>
<dbReference type="KEGG" id="ccp:CHC_T00003259001"/>
<evidence type="ECO:0000256" key="7">
    <source>
        <dbReference type="ARBA" id="ARBA00048782"/>
    </source>
</evidence>
<dbReference type="Proteomes" id="UP000012073">
    <property type="component" value="Unassembled WGS sequence"/>
</dbReference>
<keyword evidence="3" id="KW-0560">Oxidoreductase</keyword>
<evidence type="ECO:0000256" key="1">
    <source>
        <dbReference type="ARBA" id="ARBA00005591"/>
    </source>
</evidence>
<dbReference type="OrthoDB" id="77405at2759"/>
<reference evidence="10" key="1">
    <citation type="journal article" date="2013" name="Proc. Natl. Acad. Sci. U.S.A.">
        <title>Genome structure and metabolic features in the red seaweed Chondrus crispus shed light on evolution of the Archaeplastida.</title>
        <authorList>
            <person name="Collen J."/>
            <person name="Porcel B."/>
            <person name="Carre W."/>
            <person name="Ball S.G."/>
            <person name="Chaparro C."/>
            <person name="Tonon T."/>
            <person name="Barbeyron T."/>
            <person name="Michel G."/>
            <person name="Noel B."/>
            <person name="Valentin K."/>
            <person name="Elias M."/>
            <person name="Artiguenave F."/>
            <person name="Arun A."/>
            <person name="Aury J.M."/>
            <person name="Barbosa-Neto J.F."/>
            <person name="Bothwell J.H."/>
            <person name="Bouget F.Y."/>
            <person name="Brillet L."/>
            <person name="Cabello-Hurtado F."/>
            <person name="Capella-Gutierrez S."/>
            <person name="Charrier B."/>
            <person name="Cladiere L."/>
            <person name="Cock J.M."/>
            <person name="Coelho S.M."/>
            <person name="Colleoni C."/>
            <person name="Czjzek M."/>
            <person name="Da Silva C."/>
            <person name="Delage L."/>
            <person name="Denoeud F."/>
            <person name="Deschamps P."/>
            <person name="Dittami S.M."/>
            <person name="Gabaldon T."/>
            <person name="Gachon C.M."/>
            <person name="Groisillier A."/>
            <person name="Herve C."/>
            <person name="Jabbari K."/>
            <person name="Katinka M."/>
            <person name="Kloareg B."/>
            <person name="Kowalczyk N."/>
            <person name="Labadie K."/>
            <person name="Leblanc C."/>
            <person name="Lopez P.J."/>
            <person name="McLachlan D.H."/>
            <person name="Meslet-Cladiere L."/>
            <person name="Moustafa A."/>
            <person name="Nehr Z."/>
            <person name="Nyvall Collen P."/>
            <person name="Panaud O."/>
            <person name="Partensky F."/>
            <person name="Poulain J."/>
            <person name="Rensing S.A."/>
            <person name="Rousvoal S."/>
            <person name="Samson G."/>
            <person name="Symeonidi A."/>
            <person name="Weissenbach J."/>
            <person name="Zambounis A."/>
            <person name="Wincker P."/>
            <person name="Boyen C."/>
        </authorList>
    </citation>
    <scope>NUCLEOTIDE SEQUENCE [LARGE SCALE GENOMIC DNA]</scope>
    <source>
        <strain evidence="10">cv. Stackhouse</strain>
    </source>
</reference>
<dbReference type="Gene3D" id="3.30.1060.10">
    <property type="entry name" value="Peptide methionine sulphoxide reductase MsrA"/>
    <property type="match status" value="1"/>
</dbReference>
<comment type="similarity">
    <text evidence="1">Belongs to the MsrA Met sulfoxide reductase family.</text>
</comment>
<dbReference type="InterPro" id="IPR002569">
    <property type="entry name" value="Met_Sox_Rdtase_MsrA_dom"/>
</dbReference>
<dbReference type="STRING" id="2769.R7QA15"/>
<organism evidence="9 10">
    <name type="scientific">Chondrus crispus</name>
    <name type="common">Carrageen Irish moss</name>
    <name type="synonym">Polymorpha crispa</name>
    <dbReference type="NCBI Taxonomy" id="2769"/>
    <lineage>
        <taxon>Eukaryota</taxon>
        <taxon>Rhodophyta</taxon>
        <taxon>Florideophyceae</taxon>
        <taxon>Rhodymeniophycidae</taxon>
        <taxon>Gigartinales</taxon>
        <taxon>Gigartinaceae</taxon>
        <taxon>Chondrus</taxon>
    </lineage>
</organism>
<dbReference type="EC" id="1.8.4.11" evidence="2"/>
<dbReference type="HAMAP" id="MF_01401">
    <property type="entry name" value="MsrA"/>
    <property type="match status" value="1"/>
</dbReference>
<gene>
    <name evidence="9" type="ORF">CHC_T00003259001</name>
</gene>
<dbReference type="SUPFAM" id="SSF55068">
    <property type="entry name" value="Peptide methionine sulfoxide reductase"/>
    <property type="match status" value="1"/>
</dbReference>
<evidence type="ECO:0000259" key="8">
    <source>
        <dbReference type="Pfam" id="PF01625"/>
    </source>
</evidence>
<evidence type="ECO:0000256" key="3">
    <source>
        <dbReference type="ARBA" id="ARBA00023002"/>
    </source>
</evidence>
<dbReference type="InterPro" id="IPR036509">
    <property type="entry name" value="Met_Sox_Rdtase_MsrA_sf"/>
</dbReference>
<dbReference type="InterPro" id="IPR050162">
    <property type="entry name" value="MsrA_MetSO_reductase"/>
</dbReference>